<evidence type="ECO:0000313" key="2">
    <source>
        <dbReference type="Proteomes" id="UP000054359"/>
    </source>
</evidence>
<protein>
    <submittedName>
        <fullName evidence="1">Uncharacterized protein</fullName>
    </submittedName>
</protein>
<keyword evidence="2" id="KW-1185">Reference proteome</keyword>
<dbReference type="EMBL" id="KK115134">
    <property type="protein sequence ID" value="KFM64246.1"/>
    <property type="molecule type" value="Genomic_DNA"/>
</dbReference>
<name>A0A087TGK7_STEMI</name>
<gene>
    <name evidence="1" type="ORF">X975_26237</name>
</gene>
<accession>A0A087TGK7</accession>
<dbReference type="AlphaFoldDB" id="A0A087TGK7"/>
<organism evidence="1 2">
    <name type="scientific">Stegodyphus mimosarum</name>
    <name type="common">African social velvet spider</name>
    <dbReference type="NCBI Taxonomy" id="407821"/>
    <lineage>
        <taxon>Eukaryota</taxon>
        <taxon>Metazoa</taxon>
        <taxon>Ecdysozoa</taxon>
        <taxon>Arthropoda</taxon>
        <taxon>Chelicerata</taxon>
        <taxon>Arachnida</taxon>
        <taxon>Araneae</taxon>
        <taxon>Araneomorphae</taxon>
        <taxon>Entelegynae</taxon>
        <taxon>Eresoidea</taxon>
        <taxon>Eresidae</taxon>
        <taxon>Stegodyphus</taxon>
    </lineage>
</organism>
<sequence length="63" mass="7287">MERPVVQIEILMDGLTWNWHALIRGAKQTIARIFRTVVKKMQIETVLGMLVMKMQITTESSIT</sequence>
<proteinExistence type="predicted"/>
<reference evidence="1 2" key="1">
    <citation type="submission" date="2013-11" db="EMBL/GenBank/DDBJ databases">
        <title>Genome sequencing of Stegodyphus mimosarum.</title>
        <authorList>
            <person name="Bechsgaard J."/>
        </authorList>
    </citation>
    <scope>NUCLEOTIDE SEQUENCE [LARGE SCALE GENOMIC DNA]</scope>
</reference>
<evidence type="ECO:0000313" key="1">
    <source>
        <dbReference type="EMBL" id="KFM64246.1"/>
    </source>
</evidence>
<feature type="non-terminal residue" evidence="1">
    <location>
        <position position="63"/>
    </location>
</feature>
<dbReference type="Proteomes" id="UP000054359">
    <property type="component" value="Unassembled WGS sequence"/>
</dbReference>